<gene>
    <name evidence="2" type="ORF">SCF082_LOCUS9610</name>
</gene>
<evidence type="ECO:0000313" key="3">
    <source>
        <dbReference type="Proteomes" id="UP001642464"/>
    </source>
</evidence>
<feature type="chain" id="PRO_5046184530" evidence="1">
    <location>
        <begin position="25"/>
        <end position="471"/>
    </location>
</feature>
<evidence type="ECO:0000313" key="2">
    <source>
        <dbReference type="EMBL" id="CAK9007823.1"/>
    </source>
</evidence>
<feature type="signal peptide" evidence="1">
    <location>
        <begin position="1"/>
        <end position="24"/>
    </location>
</feature>
<comment type="caution">
    <text evidence="2">The sequence shown here is derived from an EMBL/GenBank/DDBJ whole genome shotgun (WGS) entry which is preliminary data.</text>
</comment>
<reference evidence="2 3" key="1">
    <citation type="submission" date="2024-02" db="EMBL/GenBank/DDBJ databases">
        <authorList>
            <person name="Chen Y."/>
            <person name="Shah S."/>
            <person name="Dougan E. K."/>
            <person name="Thang M."/>
            <person name="Chan C."/>
        </authorList>
    </citation>
    <scope>NUCLEOTIDE SEQUENCE [LARGE SCALE GENOMIC DNA]</scope>
</reference>
<dbReference type="Proteomes" id="UP001642464">
    <property type="component" value="Unassembled WGS sequence"/>
</dbReference>
<organism evidence="2 3">
    <name type="scientific">Durusdinium trenchii</name>
    <dbReference type="NCBI Taxonomy" id="1381693"/>
    <lineage>
        <taxon>Eukaryota</taxon>
        <taxon>Sar</taxon>
        <taxon>Alveolata</taxon>
        <taxon>Dinophyceae</taxon>
        <taxon>Suessiales</taxon>
        <taxon>Symbiodiniaceae</taxon>
        <taxon>Durusdinium</taxon>
    </lineage>
</organism>
<keyword evidence="1" id="KW-0732">Signal</keyword>
<evidence type="ECO:0000256" key="1">
    <source>
        <dbReference type="SAM" id="SignalP"/>
    </source>
</evidence>
<accession>A0ABP0J0H4</accession>
<proteinExistence type="predicted"/>
<protein>
    <submittedName>
        <fullName evidence="2">Chloroplastic</fullName>
    </submittedName>
</protein>
<sequence>MFLMRQVAPVVFVISWQLWHLAAGASWQEHLLEGVTIAARKRSASATPALLERLSRADTRAFLAACCPQVANWSAQELAEELRRRVLAAEVVSGFKTDEVPFLKWSHYENWWERWFKNPHRSNEKFDRKRWMDRVETTFYGFKPFQHPYPNEADANARSQYFLLNSLRLDEGSPLYGDLSLVLLPSFAHRASVISPFDTGSHCGFCEHCFDMPNSFHHNCSSSPGHAGLGTFEAFDHLFGINEAFWATSEAFLQPLGRLFGSVTLTGADLLRYFEVMPTAQVQFPKHVKLVIASIPSLFGTLKGEQVRLWCERHGWPLVWSLGLNLDYPADQGKSHFWDILHEEGPFQSNHRLLDPKLLESSGLMTPGYHRSGIESEVFEDTWRTIKSIRLDARLPPIPEDFQHLWKVLVQRLPDLQIEPAGTFCPDLDHCVGVTKHGCVCKVEASMYSASFAVSRYLYLASFLCLAGLWL</sequence>
<dbReference type="EMBL" id="CAXAMM010005570">
    <property type="protein sequence ID" value="CAK9007823.1"/>
    <property type="molecule type" value="Genomic_DNA"/>
</dbReference>
<keyword evidence="3" id="KW-1185">Reference proteome</keyword>
<name>A0ABP0J0H4_9DINO</name>